<protein>
    <submittedName>
        <fullName evidence="2">Uncharacterized protein</fullName>
    </submittedName>
</protein>
<keyword evidence="1" id="KW-0472">Membrane</keyword>
<proteinExistence type="predicted"/>
<keyword evidence="1" id="KW-0812">Transmembrane</keyword>
<feature type="transmembrane region" description="Helical" evidence="1">
    <location>
        <begin position="99"/>
        <end position="121"/>
    </location>
</feature>
<organism evidence="2 3">
    <name type="scientific">Colletotrichum phormii</name>
    <dbReference type="NCBI Taxonomy" id="359342"/>
    <lineage>
        <taxon>Eukaryota</taxon>
        <taxon>Fungi</taxon>
        <taxon>Dikarya</taxon>
        <taxon>Ascomycota</taxon>
        <taxon>Pezizomycotina</taxon>
        <taxon>Sordariomycetes</taxon>
        <taxon>Hypocreomycetidae</taxon>
        <taxon>Glomerellales</taxon>
        <taxon>Glomerellaceae</taxon>
        <taxon>Colletotrichum</taxon>
        <taxon>Colletotrichum acutatum species complex</taxon>
    </lineage>
</organism>
<keyword evidence="1" id="KW-1133">Transmembrane helix</keyword>
<dbReference type="EMBL" id="JAHMHQ010000009">
    <property type="protein sequence ID" value="KAK1636970.1"/>
    <property type="molecule type" value="Genomic_DNA"/>
</dbReference>
<reference evidence="2" key="1">
    <citation type="submission" date="2021-06" db="EMBL/GenBank/DDBJ databases">
        <title>Comparative genomics, transcriptomics and evolutionary studies reveal genomic signatures of adaptation to plant cell wall in hemibiotrophic fungi.</title>
        <authorList>
            <consortium name="DOE Joint Genome Institute"/>
            <person name="Baroncelli R."/>
            <person name="Diaz J.F."/>
            <person name="Benocci T."/>
            <person name="Peng M."/>
            <person name="Battaglia E."/>
            <person name="Haridas S."/>
            <person name="Andreopoulos W."/>
            <person name="Labutti K."/>
            <person name="Pangilinan J."/>
            <person name="Floch G.L."/>
            <person name="Makela M.R."/>
            <person name="Henrissat B."/>
            <person name="Grigoriev I.V."/>
            <person name="Crouch J.A."/>
            <person name="De Vries R.P."/>
            <person name="Sukno S.A."/>
            <person name="Thon M.R."/>
        </authorList>
    </citation>
    <scope>NUCLEOTIDE SEQUENCE</scope>
    <source>
        <strain evidence="2">CBS 102054</strain>
    </source>
</reference>
<evidence type="ECO:0000313" key="3">
    <source>
        <dbReference type="Proteomes" id="UP001243989"/>
    </source>
</evidence>
<accession>A0AAJ0EHH9</accession>
<keyword evidence="3" id="KW-1185">Reference proteome</keyword>
<comment type="caution">
    <text evidence="2">The sequence shown here is derived from an EMBL/GenBank/DDBJ whole genome shotgun (WGS) entry which is preliminary data.</text>
</comment>
<dbReference type="AlphaFoldDB" id="A0AAJ0EHH9"/>
<evidence type="ECO:0000313" key="2">
    <source>
        <dbReference type="EMBL" id="KAK1636970.1"/>
    </source>
</evidence>
<gene>
    <name evidence="2" type="ORF">BDP81DRAFT_216567</name>
</gene>
<name>A0AAJ0EHH9_9PEZI</name>
<dbReference type="RefSeq" id="XP_060445577.1">
    <property type="nucleotide sequence ID" value="XM_060582724.1"/>
</dbReference>
<dbReference type="GeneID" id="85467586"/>
<evidence type="ECO:0000256" key="1">
    <source>
        <dbReference type="SAM" id="Phobius"/>
    </source>
</evidence>
<sequence length="153" mass="16890">MSLLQNAPKYLENPSSLPPVTYQEAGLNVPASCWAAIEQHVRWFPRGWLFFGDILLFTAPSILLTLGREVFVLGITLLRHASPRISDYHAGCHPSCAAVIFLPAGLPRLLALFVYTLIILMTNAGDDAQNCLKLTPELVQVDLIPPAWLRLGE</sequence>
<dbReference type="Proteomes" id="UP001243989">
    <property type="component" value="Unassembled WGS sequence"/>
</dbReference>
<feature type="transmembrane region" description="Helical" evidence="1">
    <location>
        <begin position="54"/>
        <end position="78"/>
    </location>
</feature>